<dbReference type="InterPro" id="IPR005490">
    <property type="entry name" value="LD_TPept_cat_dom"/>
</dbReference>
<keyword evidence="1" id="KW-0133">Cell shape</keyword>
<dbReference type="PANTHER" id="PTHR38589">
    <property type="entry name" value="BLR0621 PROTEIN"/>
    <property type="match status" value="1"/>
</dbReference>
<feature type="active site" description="Proton donor/acceptor" evidence="1">
    <location>
        <position position="143"/>
    </location>
</feature>
<evidence type="ECO:0000259" key="2">
    <source>
        <dbReference type="PROSITE" id="PS52029"/>
    </source>
</evidence>
<sequence>MRSMDGDAAFVIRVRARPGEPQKGLISVAGLSAPCALGRGGITRLKREGDGATPAGTFRLLSVFYRPDRRLRPRTLLPLMKLRPDLGWCDDPTDRNYNRPVLLPYPANHEVLWRDDRLYDIVVVLDINIRPRRRGAGSALFFHIAKPDFAPTEGCVAVAPETMRRVLEMAGGNAVMVVE</sequence>
<feature type="active site" description="Nucleophile" evidence="1">
    <location>
        <position position="155"/>
    </location>
</feature>
<reference evidence="4" key="1">
    <citation type="submission" date="2023-07" db="EMBL/GenBank/DDBJ databases">
        <title>Genome sequencing of Purple Non-Sulfur Bacteria from various extreme environments.</title>
        <authorList>
            <person name="Mayer M."/>
        </authorList>
    </citation>
    <scope>NUCLEOTIDE SEQUENCE [LARGE SCALE GENOMIC DNA]</scope>
    <source>
        <strain evidence="4">DSM 17935</strain>
    </source>
</reference>
<evidence type="ECO:0000313" key="3">
    <source>
        <dbReference type="EMBL" id="MCW2306769.1"/>
    </source>
</evidence>
<dbReference type="Pfam" id="PF03734">
    <property type="entry name" value="YkuD"/>
    <property type="match status" value="1"/>
</dbReference>
<name>A0ABT3H8S6_9HYPH</name>
<organism evidence="3 4">
    <name type="scientific">Rhodobium gokarnense</name>
    <dbReference type="NCBI Taxonomy" id="364296"/>
    <lineage>
        <taxon>Bacteria</taxon>
        <taxon>Pseudomonadati</taxon>
        <taxon>Pseudomonadota</taxon>
        <taxon>Alphaproteobacteria</taxon>
        <taxon>Hyphomicrobiales</taxon>
        <taxon>Rhodobiaceae</taxon>
        <taxon>Rhodobium</taxon>
    </lineage>
</organism>
<feature type="domain" description="L,D-TPase catalytic" evidence="2">
    <location>
        <begin position="8"/>
        <end position="178"/>
    </location>
</feature>
<keyword evidence="1" id="KW-0961">Cell wall biogenesis/degradation</keyword>
<accession>A0ABT3H8S6</accession>
<proteinExistence type="predicted"/>
<dbReference type="PROSITE" id="PS52029">
    <property type="entry name" value="LD_TPASE"/>
    <property type="match status" value="1"/>
</dbReference>
<comment type="caution">
    <text evidence="3">The sequence shown here is derived from an EMBL/GenBank/DDBJ whole genome shotgun (WGS) entry which is preliminary data.</text>
</comment>
<gene>
    <name evidence="3" type="ORF">M2319_001091</name>
</gene>
<keyword evidence="1" id="KW-0573">Peptidoglycan synthesis</keyword>
<dbReference type="RefSeq" id="WP_264600438.1">
    <property type="nucleotide sequence ID" value="NZ_JAOQNS010000003.1"/>
</dbReference>
<evidence type="ECO:0000256" key="1">
    <source>
        <dbReference type="PROSITE-ProRule" id="PRU01373"/>
    </source>
</evidence>
<comment type="pathway">
    <text evidence="1">Cell wall biogenesis; peptidoglycan biosynthesis.</text>
</comment>
<dbReference type="EMBL" id="JAOQNS010000003">
    <property type="protein sequence ID" value="MCW2306769.1"/>
    <property type="molecule type" value="Genomic_DNA"/>
</dbReference>
<dbReference type="PANTHER" id="PTHR38589:SF1">
    <property type="entry name" value="BLR0621 PROTEIN"/>
    <property type="match status" value="1"/>
</dbReference>
<keyword evidence="4" id="KW-1185">Reference proteome</keyword>
<protein>
    <submittedName>
        <fullName evidence="3">L,D-peptidoglycan transpeptidase YkuD (ErfK/YbiS/YcfS/YnhG family)</fullName>
    </submittedName>
</protein>
<evidence type="ECO:0000313" key="4">
    <source>
        <dbReference type="Proteomes" id="UP001209755"/>
    </source>
</evidence>
<dbReference type="Proteomes" id="UP001209755">
    <property type="component" value="Unassembled WGS sequence"/>
</dbReference>